<reference evidence="8" key="1">
    <citation type="journal article" date="2020" name="bioRxiv">
        <title>Genomic and phenotypic heterogeneity of clinical isolates of the human pathogens Aspergillus fumigatus, Aspergillus lentulus and Aspergillus fumigatiaffinis.</title>
        <authorList>
            <person name="dos Santos R.A.C."/>
            <person name="Steenwyk J.L."/>
            <person name="Rivero-Menendez O."/>
            <person name="Mead M.E."/>
            <person name="Silva L.P."/>
            <person name="Bastos R.W."/>
            <person name="Alastruey-Izquierdo A."/>
            <person name="Goldman G.H."/>
            <person name="Rokas A."/>
        </authorList>
    </citation>
    <scope>NUCLEOTIDE SEQUENCE</scope>
    <source>
        <strain evidence="8">CNM-CM6805</strain>
    </source>
</reference>
<accession>A0A8H4HFX8</accession>
<name>A0A8H4HFX8_9EURO</name>
<proteinExistence type="inferred from homology"/>
<organism evidence="8 9">
    <name type="scientific">Aspergillus fumigatiaffinis</name>
    <dbReference type="NCBI Taxonomy" id="340414"/>
    <lineage>
        <taxon>Eukaryota</taxon>
        <taxon>Fungi</taxon>
        <taxon>Dikarya</taxon>
        <taxon>Ascomycota</taxon>
        <taxon>Pezizomycotina</taxon>
        <taxon>Eurotiomycetes</taxon>
        <taxon>Eurotiomycetidae</taxon>
        <taxon>Eurotiales</taxon>
        <taxon>Aspergillaceae</taxon>
        <taxon>Aspergillus</taxon>
        <taxon>Aspergillus subgen. Fumigati</taxon>
    </lineage>
</organism>
<dbReference type="PANTHER" id="PTHR11482:SF6">
    <property type="entry name" value="ORNITHINE DECARBOXYLASE 1-RELATED"/>
    <property type="match status" value="1"/>
</dbReference>
<dbReference type="InterPro" id="IPR022644">
    <property type="entry name" value="De-COase2_N"/>
</dbReference>
<dbReference type="GO" id="GO:0005737">
    <property type="term" value="C:cytoplasm"/>
    <property type="evidence" value="ECO:0007669"/>
    <property type="project" value="TreeGrafter"/>
</dbReference>
<evidence type="ECO:0000256" key="3">
    <source>
        <dbReference type="ARBA" id="ARBA00022793"/>
    </source>
</evidence>
<keyword evidence="3" id="KW-0210">Decarboxylase</keyword>
<feature type="active site" description="Proton donor" evidence="6">
    <location>
        <position position="323"/>
    </location>
</feature>
<dbReference type="Pfam" id="PF02784">
    <property type="entry name" value="Orn_Arg_deC_N"/>
    <property type="match status" value="1"/>
</dbReference>
<evidence type="ECO:0000256" key="2">
    <source>
        <dbReference type="ARBA" id="ARBA00008872"/>
    </source>
</evidence>
<feature type="domain" description="Orn/DAP/Arg decarboxylase 2 N-terminal" evidence="7">
    <location>
        <begin position="72"/>
        <end position="202"/>
    </location>
</feature>
<evidence type="ECO:0000313" key="8">
    <source>
        <dbReference type="EMBL" id="KAF4242792.1"/>
    </source>
</evidence>
<sequence length="380" mass="41706">MSAAPIHCPLTPDQLRGRMADPIDHLIDLTIQTRLLSTGNYKRGVIDEPFFVADLGQVIQSSAAGNEFTELVKCNPDPTLLRLLAELGTGFDCASTEELRIVLNLGVDPSRIISANPCKSTSSLLFAARTGVTLTTFDNLDELETIQTFLPTARLVLRIYACDNYALIELGEKFGASVECSFVLLQRAQELGLEVCGVSFHVDISGGYQDSSFEKIAQSVREVLMEGFPSQTQIIAEPGRYFARSAYTLACKILSRGCHIGEAAQERPDMLYQNDGVYGSFMNVLLEKGVVHPSLISCSSPYHLRNTKRARGPHRYSIWEPTCDSVECVARETTLEAEVRVGDSLKYSNMGGAWCASIFILWLEGVLTSSSIYHGDIDAV</sequence>
<evidence type="ECO:0000256" key="6">
    <source>
        <dbReference type="PIRSR" id="PIRSR600183-50"/>
    </source>
</evidence>
<dbReference type="GO" id="GO:0033387">
    <property type="term" value="P:putrescine biosynthetic process from arginine, via ornithine"/>
    <property type="evidence" value="ECO:0007669"/>
    <property type="project" value="TreeGrafter"/>
</dbReference>
<dbReference type="AlphaFoldDB" id="A0A8H4HFX8"/>
<feature type="modified residue" description="N6-(pyridoxal phosphate)lysine" evidence="6">
    <location>
        <position position="73"/>
    </location>
</feature>
<protein>
    <recommendedName>
        <fullName evidence="7">Orn/DAP/Arg decarboxylase 2 N-terminal domain-containing protein</fullName>
    </recommendedName>
</protein>
<evidence type="ECO:0000256" key="1">
    <source>
        <dbReference type="ARBA" id="ARBA00001933"/>
    </source>
</evidence>
<dbReference type="PANTHER" id="PTHR11482">
    <property type="entry name" value="ARGININE/DIAMINOPIMELATE/ORNITHINE DECARBOXYLASE"/>
    <property type="match status" value="1"/>
</dbReference>
<evidence type="ECO:0000259" key="7">
    <source>
        <dbReference type="Pfam" id="PF02784"/>
    </source>
</evidence>
<evidence type="ECO:0000256" key="4">
    <source>
        <dbReference type="ARBA" id="ARBA00022898"/>
    </source>
</evidence>
<dbReference type="InterPro" id="IPR029066">
    <property type="entry name" value="PLP-binding_barrel"/>
</dbReference>
<dbReference type="Gene3D" id="3.20.20.10">
    <property type="entry name" value="Alanine racemase"/>
    <property type="match status" value="1"/>
</dbReference>
<dbReference type="PRINTS" id="PR01179">
    <property type="entry name" value="ODADCRBXLASE"/>
</dbReference>
<keyword evidence="5" id="KW-0456">Lyase</keyword>
<evidence type="ECO:0000256" key="5">
    <source>
        <dbReference type="ARBA" id="ARBA00023239"/>
    </source>
</evidence>
<comment type="caution">
    <text evidence="8">The sequence shown here is derived from an EMBL/GenBank/DDBJ whole genome shotgun (WGS) entry which is preliminary data.</text>
</comment>
<dbReference type="Proteomes" id="UP000653565">
    <property type="component" value="Unassembled WGS sequence"/>
</dbReference>
<keyword evidence="4 6" id="KW-0663">Pyridoxal phosphate</keyword>
<dbReference type="EMBL" id="JAAAPX010000015">
    <property type="protein sequence ID" value="KAF4242792.1"/>
    <property type="molecule type" value="Genomic_DNA"/>
</dbReference>
<comment type="similarity">
    <text evidence="2">Belongs to the Orn/Lys/Arg decarboxylase class-II family.</text>
</comment>
<dbReference type="SUPFAM" id="SSF50621">
    <property type="entry name" value="Alanine racemase C-terminal domain-like"/>
    <property type="match status" value="1"/>
</dbReference>
<dbReference type="SUPFAM" id="SSF51419">
    <property type="entry name" value="PLP-binding barrel"/>
    <property type="match status" value="1"/>
</dbReference>
<dbReference type="PRINTS" id="PR01182">
    <property type="entry name" value="ORNDCRBXLASE"/>
</dbReference>
<dbReference type="InterPro" id="IPR000183">
    <property type="entry name" value="Orn/DAP/Arg_de-COase"/>
</dbReference>
<dbReference type="InterPro" id="IPR009006">
    <property type="entry name" value="Ala_racemase/Decarboxylase_C"/>
</dbReference>
<gene>
    <name evidence="8" type="ORF">CNMCM6805_002416</name>
</gene>
<dbReference type="GO" id="GO:0004586">
    <property type="term" value="F:ornithine decarboxylase activity"/>
    <property type="evidence" value="ECO:0007669"/>
    <property type="project" value="TreeGrafter"/>
</dbReference>
<keyword evidence="9" id="KW-1185">Reference proteome</keyword>
<dbReference type="Gene3D" id="2.40.37.10">
    <property type="entry name" value="Lyase, Ornithine Decarboxylase, Chain A, domain 1"/>
    <property type="match status" value="1"/>
</dbReference>
<evidence type="ECO:0000313" key="9">
    <source>
        <dbReference type="Proteomes" id="UP000653565"/>
    </source>
</evidence>
<dbReference type="InterPro" id="IPR002433">
    <property type="entry name" value="Orn_de-COase"/>
</dbReference>
<comment type="cofactor">
    <cofactor evidence="1 6">
        <name>pyridoxal 5'-phosphate</name>
        <dbReference type="ChEBI" id="CHEBI:597326"/>
    </cofactor>
</comment>
<reference evidence="8" key="2">
    <citation type="submission" date="2020-04" db="EMBL/GenBank/DDBJ databases">
        <authorList>
            <person name="Santos R.A.C."/>
            <person name="Steenwyk J.L."/>
            <person name="Rivero-Menendez O."/>
            <person name="Mead M.E."/>
            <person name="Silva L.P."/>
            <person name="Bastos R.W."/>
            <person name="Alastruey-Izquierdo A."/>
            <person name="Goldman G.H."/>
            <person name="Rokas A."/>
        </authorList>
    </citation>
    <scope>NUCLEOTIDE SEQUENCE</scope>
    <source>
        <strain evidence="8">CNM-CM6805</strain>
    </source>
</reference>